<dbReference type="GO" id="GO:0005689">
    <property type="term" value="C:U12-type spliceosomal complex"/>
    <property type="evidence" value="ECO:0007669"/>
    <property type="project" value="TreeGrafter"/>
</dbReference>
<dbReference type="FunFam" id="2.30.30.100:FF:000025">
    <property type="entry name" value="U6 snRNA-associated Sm-like protein LSm7"/>
    <property type="match status" value="1"/>
</dbReference>
<dbReference type="GO" id="GO:1990726">
    <property type="term" value="C:Lsm1-7-Pat1 complex"/>
    <property type="evidence" value="ECO:0007669"/>
    <property type="project" value="TreeGrafter"/>
</dbReference>
<evidence type="ECO:0000256" key="9">
    <source>
        <dbReference type="ARBA" id="ARBA00023274"/>
    </source>
</evidence>
<dbReference type="InterPro" id="IPR001680">
    <property type="entry name" value="WD40_rpt"/>
</dbReference>
<keyword evidence="7" id="KW-0508">mRNA splicing</keyword>
<evidence type="ECO:0000256" key="3">
    <source>
        <dbReference type="ARBA" id="ARBA00022664"/>
    </source>
</evidence>
<keyword evidence="3" id="KW-0507">mRNA processing</keyword>
<accession>A0A7R9GW57</accession>
<dbReference type="PROSITE" id="PS50082">
    <property type="entry name" value="WD_REPEATS_2"/>
    <property type="match status" value="1"/>
</dbReference>
<feature type="domain" description="Sm" evidence="13">
    <location>
        <begin position="19"/>
        <end position="99"/>
    </location>
</feature>
<dbReference type="CDD" id="cd01729">
    <property type="entry name" value="LSm7"/>
    <property type="match status" value="1"/>
</dbReference>
<dbReference type="GO" id="GO:0000956">
    <property type="term" value="P:nuclear-transcribed mRNA catabolic process"/>
    <property type="evidence" value="ECO:0007669"/>
    <property type="project" value="InterPro"/>
</dbReference>
<dbReference type="InterPro" id="IPR047575">
    <property type="entry name" value="Sm"/>
</dbReference>
<keyword evidence="12" id="KW-0853">WD repeat</keyword>
<keyword evidence="4" id="KW-0747">Spliceosome</keyword>
<dbReference type="GO" id="GO:0005688">
    <property type="term" value="C:U6 snRNP"/>
    <property type="evidence" value="ECO:0007669"/>
    <property type="project" value="TreeGrafter"/>
</dbReference>
<dbReference type="PANTHER" id="PTHR10553:SF5">
    <property type="entry name" value="U6 SNRNA-ASSOCIATED SM-LIKE PROTEIN LSM7"/>
    <property type="match status" value="1"/>
</dbReference>
<evidence type="ECO:0000256" key="4">
    <source>
        <dbReference type="ARBA" id="ARBA00022728"/>
    </source>
</evidence>
<dbReference type="InterPro" id="IPR017132">
    <property type="entry name" value="Lsm7"/>
</dbReference>
<evidence type="ECO:0000256" key="12">
    <source>
        <dbReference type="PROSITE-ProRule" id="PRU00221"/>
    </source>
</evidence>
<dbReference type="InterPro" id="IPR001163">
    <property type="entry name" value="Sm_dom_euk/arc"/>
</dbReference>
<evidence type="ECO:0000256" key="8">
    <source>
        <dbReference type="ARBA" id="ARBA00023242"/>
    </source>
</evidence>
<comment type="similarity">
    <text evidence="2">Belongs to the snRNP Sm proteins family.</text>
</comment>
<evidence type="ECO:0000259" key="13">
    <source>
        <dbReference type="PROSITE" id="PS52002"/>
    </source>
</evidence>
<gene>
    <name evidence="14" type="ORF">TCEB3V08_LOCUS4736</name>
</gene>
<comment type="subunit">
    <text evidence="10">Component of the precatalytic spliceosome (spliceosome B complex). Component of the U4/U6-U5 tri-snRNP complex, a building block of the precatalytic spliceosome (spliceosome B complex). The U4/U6-U5 tri-snRNP complex is composed of the U4, U6 and U5 snRNAs and at least PRPF3, PRPF4, PRPF6, PRPF8, PRPF31, SNRNP200, TXNL4A, SNRNP40, SNRPB, SNRPD1, SNRPD2, SNRPD3, SNRPE, SNRPF, SNRPG, DDX23, CD2BP2, PPIH, SNU13, EFTUD2, SART1 and USP39, plus LSM2, LSM3, LSM4, LSM5, LSM6, LSM7 and LSM8. LSM2, LSM3, LSM4, LSM5, LSM6, LSM7 and LSM8 form a heptameric, ring-shaped subcomplex (the LSM2-8 complex) that is part of the U4/U6-U5 tri-snRNP complex and the precatalytic spliceosome. Interacts with TACC1.</text>
</comment>
<reference evidence="14" key="1">
    <citation type="submission" date="2020-11" db="EMBL/GenBank/DDBJ databases">
        <authorList>
            <person name="Tran Van P."/>
        </authorList>
    </citation>
    <scope>NUCLEOTIDE SEQUENCE</scope>
</reference>
<dbReference type="Gene3D" id="2.130.10.10">
    <property type="entry name" value="YVTN repeat-like/Quinoprotein amine dehydrogenase"/>
    <property type="match status" value="1"/>
</dbReference>
<organism evidence="14">
    <name type="scientific">Timema cristinae</name>
    <name type="common">Walking stick</name>
    <dbReference type="NCBI Taxonomy" id="61476"/>
    <lineage>
        <taxon>Eukaryota</taxon>
        <taxon>Metazoa</taxon>
        <taxon>Ecdysozoa</taxon>
        <taxon>Arthropoda</taxon>
        <taxon>Hexapoda</taxon>
        <taxon>Insecta</taxon>
        <taxon>Pterygota</taxon>
        <taxon>Neoptera</taxon>
        <taxon>Polyneoptera</taxon>
        <taxon>Phasmatodea</taxon>
        <taxon>Timematodea</taxon>
        <taxon>Timematoidea</taxon>
        <taxon>Timematidae</taxon>
        <taxon>Timema</taxon>
    </lineage>
</organism>
<dbReference type="GO" id="GO:0071004">
    <property type="term" value="C:U2-type prespliceosome"/>
    <property type="evidence" value="ECO:0007669"/>
    <property type="project" value="TreeGrafter"/>
</dbReference>
<dbReference type="SUPFAM" id="SSF50978">
    <property type="entry name" value="WD40 repeat-like"/>
    <property type="match status" value="1"/>
</dbReference>
<comment type="subcellular location">
    <subcellularLocation>
        <location evidence="1">Nucleus</location>
    </subcellularLocation>
</comment>
<evidence type="ECO:0000256" key="5">
    <source>
        <dbReference type="ARBA" id="ARBA00022884"/>
    </source>
</evidence>
<evidence type="ECO:0000256" key="6">
    <source>
        <dbReference type="ARBA" id="ARBA00022990"/>
    </source>
</evidence>
<keyword evidence="6" id="KW-0007">Acetylation</keyword>
<dbReference type="AlphaFoldDB" id="A0A7R9GW57"/>
<keyword evidence="5" id="KW-0694">RNA-binding</keyword>
<protein>
    <recommendedName>
        <fullName evidence="11">U6 snRNA-associated Sm-like protein LSm7</fullName>
    </recommendedName>
</protein>
<dbReference type="InterPro" id="IPR010920">
    <property type="entry name" value="LSM_dom_sf"/>
</dbReference>
<dbReference type="SMART" id="SM00320">
    <property type="entry name" value="WD40"/>
    <property type="match status" value="2"/>
</dbReference>
<feature type="repeat" description="WD" evidence="12">
    <location>
        <begin position="326"/>
        <end position="367"/>
    </location>
</feature>
<dbReference type="InterPro" id="IPR044641">
    <property type="entry name" value="Lsm7/SmG-like"/>
</dbReference>
<evidence type="ECO:0000313" key="14">
    <source>
        <dbReference type="EMBL" id="CAD7398948.1"/>
    </source>
</evidence>
<proteinExistence type="inferred from homology"/>
<keyword evidence="9" id="KW-0687">Ribonucleoprotein</keyword>
<dbReference type="PROSITE" id="PS52002">
    <property type="entry name" value="SM"/>
    <property type="match status" value="1"/>
</dbReference>
<dbReference type="SUPFAM" id="SSF50182">
    <property type="entry name" value="Sm-like ribonucleoproteins"/>
    <property type="match status" value="1"/>
</dbReference>
<dbReference type="GO" id="GO:0000398">
    <property type="term" value="P:mRNA splicing, via spliceosome"/>
    <property type="evidence" value="ECO:0007669"/>
    <property type="project" value="InterPro"/>
</dbReference>
<dbReference type="PANTHER" id="PTHR10553">
    <property type="entry name" value="SMALL NUCLEAR RIBONUCLEOPROTEIN"/>
    <property type="match status" value="1"/>
</dbReference>
<dbReference type="InterPro" id="IPR036322">
    <property type="entry name" value="WD40_repeat_dom_sf"/>
</dbReference>
<sequence>MAAVQMGGGEQKEERKRKESILDLSKYLEKSIRVKFAGGREAAGVLKGYDPLLNLVLDNTSEMLRDPDDPYKLTEDTRFLGLVVCRGTSVVLICPVDGNNLAAQDVRKYGTAASVAVVHDGYISVVPVYNPDQRSKYIPCIPMGTRPNRVTTSVMQVLWGTLRNKKVFVVASTIGVQVFDEDGRDCHYEYSCLDSGEKISHFARGLSIVQEEYLCVGNSNGSIFVLETPEVPGELNLTERKLAHKKAITDLATDNSSENLLVSADESGSVTLWKVNCEGLLRLLDIEDYGFPCTSVKLWNNLIIAGYGSGHIRTFDTNTGRCRTEVAAHARWITAIDVATERGYILSVGEDSFAKVWKIPSTEDFNHISTTCVKDSLLVGGRFLNKWGSTFCVSIFDSREVPCYSV</sequence>
<evidence type="ECO:0000256" key="7">
    <source>
        <dbReference type="ARBA" id="ARBA00023187"/>
    </source>
</evidence>
<evidence type="ECO:0000256" key="2">
    <source>
        <dbReference type="ARBA" id="ARBA00006850"/>
    </source>
</evidence>
<dbReference type="GO" id="GO:0071013">
    <property type="term" value="C:catalytic step 2 spliceosome"/>
    <property type="evidence" value="ECO:0007669"/>
    <property type="project" value="TreeGrafter"/>
</dbReference>
<keyword evidence="8" id="KW-0539">Nucleus</keyword>
<dbReference type="Pfam" id="PF01423">
    <property type="entry name" value="LSM"/>
    <property type="match status" value="1"/>
</dbReference>
<dbReference type="EMBL" id="OC317767">
    <property type="protein sequence ID" value="CAD7398948.1"/>
    <property type="molecule type" value="Genomic_DNA"/>
</dbReference>
<dbReference type="InterPro" id="IPR015943">
    <property type="entry name" value="WD40/YVTN_repeat-like_dom_sf"/>
</dbReference>
<dbReference type="SMART" id="SM00651">
    <property type="entry name" value="Sm"/>
    <property type="match status" value="1"/>
</dbReference>
<dbReference type="InterPro" id="IPR049546">
    <property type="entry name" value="WDR54_beta_prop"/>
</dbReference>
<evidence type="ECO:0000256" key="11">
    <source>
        <dbReference type="ARBA" id="ARBA00067761"/>
    </source>
</evidence>
<dbReference type="GO" id="GO:0003723">
    <property type="term" value="F:RNA binding"/>
    <property type="evidence" value="ECO:0007669"/>
    <property type="project" value="UniProtKB-KW"/>
</dbReference>
<dbReference type="Gene3D" id="2.30.30.100">
    <property type="match status" value="1"/>
</dbReference>
<dbReference type="Pfam" id="PF21031">
    <property type="entry name" value="WDR54"/>
    <property type="match status" value="1"/>
</dbReference>
<dbReference type="GO" id="GO:0097526">
    <property type="term" value="C:spliceosomal tri-snRNP complex"/>
    <property type="evidence" value="ECO:0007669"/>
    <property type="project" value="TreeGrafter"/>
</dbReference>
<evidence type="ECO:0000256" key="1">
    <source>
        <dbReference type="ARBA" id="ARBA00004123"/>
    </source>
</evidence>
<name>A0A7R9GW57_TIMCR</name>
<evidence type="ECO:0000256" key="10">
    <source>
        <dbReference type="ARBA" id="ARBA00065431"/>
    </source>
</evidence>